<gene>
    <name evidence="1" type="ORF">PV517_07485</name>
</gene>
<reference evidence="1 2" key="1">
    <citation type="journal article" date="2023" name="Microb. Genom.">
        <title>Mesoterricola silvestris gen. nov., sp. nov., Mesoterricola sediminis sp. nov., Geothrix oryzae sp. nov., Geothrix edaphica sp. nov., Geothrix rubra sp. nov., and Geothrix limicola sp. nov., six novel members of Acidobacteriota isolated from soils.</title>
        <authorList>
            <person name="Weisberg A.J."/>
            <person name="Pearce E."/>
            <person name="Kramer C.G."/>
            <person name="Chang J.H."/>
            <person name="Clarke C.R."/>
        </authorList>
    </citation>
    <scope>NUCLEOTIDE SEQUENCE [LARGE SCALE GENOMIC DNA]</scope>
    <source>
        <strain evidence="1 2">NRRL_B-2795</strain>
    </source>
</reference>
<organism evidence="1 2">
    <name type="scientific">Streptomyces griseiscabiei</name>
    <dbReference type="NCBI Taxonomy" id="2993540"/>
    <lineage>
        <taxon>Bacteria</taxon>
        <taxon>Bacillati</taxon>
        <taxon>Actinomycetota</taxon>
        <taxon>Actinomycetes</taxon>
        <taxon>Kitasatosporales</taxon>
        <taxon>Streptomycetaceae</taxon>
        <taxon>Streptomyces</taxon>
    </lineage>
</organism>
<accession>A0ABU4KYK6</accession>
<evidence type="ECO:0008006" key="3">
    <source>
        <dbReference type="Google" id="ProtNLM"/>
    </source>
</evidence>
<comment type="caution">
    <text evidence="1">The sequence shown here is derived from an EMBL/GenBank/DDBJ whole genome shotgun (WGS) entry which is preliminary data.</text>
</comment>
<sequence>MATLAVTSAGALVAIIDTIRGWLSQERSTPAEDGTDAAGRVASITVIIGDDKVEIVQPSTAAEQRLVDAFVRRHGSS</sequence>
<proteinExistence type="predicted"/>
<dbReference type="EMBL" id="JARAVY010000002">
    <property type="protein sequence ID" value="MDX2908547.1"/>
    <property type="molecule type" value="Genomic_DNA"/>
</dbReference>
<name>A0ABU4KYK6_9ACTN</name>
<dbReference type="RefSeq" id="WP_143673468.1">
    <property type="nucleotide sequence ID" value="NZ_JAGJBZ010000002.1"/>
</dbReference>
<evidence type="ECO:0000313" key="2">
    <source>
        <dbReference type="Proteomes" id="UP001271723"/>
    </source>
</evidence>
<dbReference type="Proteomes" id="UP001271723">
    <property type="component" value="Unassembled WGS sequence"/>
</dbReference>
<keyword evidence="2" id="KW-1185">Reference proteome</keyword>
<protein>
    <recommendedName>
        <fullName evidence="3">Secreted protein</fullName>
    </recommendedName>
</protein>
<evidence type="ECO:0000313" key="1">
    <source>
        <dbReference type="EMBL" id="MDX2908547.1"/>
    </source>
</evidence>